<name>A0ABS2D333_9SPHN</name>
<keyword evidence="2" id="KW-1185">Reference proteome</keyword>
<dbReference type="EMBL" id="JAFEMC010000001">
    <property type="protein sequence ID" value="MBM6574968.1"/>
    <property type="molecule type" value="Genomic_DNA"/>
</dbReference>
<gene>
    <name evidence="1" type="ORF">ILT43_01175</name>
</gene>
<reference evidence="1 2" key="1">
    <citation type="submission" date="2020-12" db="EMBL/GenBank/DDBJ databases">
        <title>Sphingomonas sp.</title>
        <authorList>
            <person name="Kim M.K."/>
        </authorList>
    </citation>
    <scope>NUCLEOTIDE SEQUENCE [LARGE SCALE GENOMIC DNA]</scope>
    <source>
        <strain evidence="1 2">BT552</strain>
    </source>
</reference>
<sequence>MLDPRTHAVRPDLADVRLADRVFAPHYAAPVERRLSTVSLLRLDRKGDSEVLAELGAGDAFELLDVIGDTAWGVAPGRGLVGYLPVAALA</sequence>
<evidence type="ECO:0000313" key="1">
    <source>
        <dbReference type="EMBL" id="MBM6574968.1"/>
    </source>
</evidence>
<dbReference type="RefSeq" id="WP_204193394.1">
    <property type="nucleotide sequence ID" value="NZ_JAFEMC010000001.1"/>
</dbReference>
<accession>A0ABS2D333</accession>
<evidence type="ECO:0000313" key="2">
    <source>
        <dbReference type="Proteomes" id="UP000763641"/>
    </source>
</evidence>
<protein>
    <recommendedName>
        <fullName evidence="3">SH3 domain-containing protein</fullName>
    </recommendedName>
</protein>
<proteinExistence type="predicted"/>
<comment type="caution">
    <text evidence="1">The sequence shown here is derived from an EMBL/GenBank/DDBJ whole genome shotgun (WGS) entry which is preliminary data.</text>
</comment>
<dbReference type="Proteomes" id="UP000763641">
    <property type="component" value="Unassembled WGS sequence"/>
</dbReference>
<organism evidence="1 2">
    <name type="scientific">Sphingomonas longa</name>
    <dbReference type="NCBI Taxonomy" id="2778730"/>
    <lineage>
        <taxon>Bacteria</taxon>
        <taxon>Pseudomonadati</taxon>
        <taxon>Pseudomonadota</taxon>
        <taxon>Alphaproteobacteria</taxon>
        <taxon>Sphingomonadales</taxon>
        <taxon>Sphingomonadaceae</taxon>
        <taxon>Sphingomonas</taxon>
    </lineage>
</organism>
<evidence type="ECO:0008006" key="3">
    <source>
        <dbReference type="Google" id="ProtNLM"/>
    </source>
</evidence>